<name>A0A3M7T9L1_BRAPC</name>
<gene>
    <name evidence="1" type="ORF">BpHYR1_029774</name>
</gene>
<dbReference type="Proteomes" id="UP000276133">
    <property type="component" value="Unassembled WGS sequence"/>
</dbReference>
<accession>A0A3M7T9L1</accession>
<proteinExistence type="predicted"/>
<reference evidence="1 2" key="1">
    <citation type="journal article" date="2018" name="Sci. Rep.">
        <title>Genomic signatures of local adaptation to the degree of environmental predictability in rotifers.</title>
        <authorList>
            <person name="Franch-Gras L."/>
            <person name="Hahn C."/>
            <person name="Garcia-Roger E.M."/>
            <person name="Carmona M.J."/>
            <person name="Serra M."/>
            <person name="Gomez A."/>
        </authorList>
    </citation>
    <scope>NUCLEOTIDE SEQUENCE [LARGE SCALE GENOMIC DNA]</scope>
    <source>
        <strain evidence="1">HYR1</strain>
    </source>
</reference>
<dbReference type="EMBL" id="REGN01000091">
    <property type="protein sequence ID" value="RNA44540.1"/>
    <property type="molecule type" value="Genomic_DNA"/>
</dbReference>
<evidence type="ECO:0000313" key="1">
    <source>
        <dbReference type="EMBL" id="RNA44540.1"/>
    </source>
</evidence>
<organism evidence="1 2">
    <name type="scientific">Brachionus plicatilis</name>
    <name type="common">Marine rotifer</name>
    <name type="synonym">Brachionus muelleri</name>
    <dbReference type="NCBI Taxonomy" id="10195"/>
    <lineage>
        <taxon>Eukaryota</taxon>
        <taxon>Metazoa</taxon>
        <taxon>Spiralia</taxon>
        <taxon>Gnathifera</taxon>
        <taxon>Rotifera</taxon>
        <taxon>Eurotatoria</taxon>
        <taxon>Monogononta</taxon>
        <taxon>Pseudotrocha</taxon>
        <taxon>Ploima</taxon>
        <taxon>Brachionidae</taxon>
        <taxon>Brachionus</taxon>
    </lineage>
</organism>
<evidence type="ECO:0000313" key="2">
    <source>
        <dbReference type="Proteomes" id="UP000276133"/>
    </source>
</evidence>
<keyword evidence="2" id="KW-1185">Reference proteome</keyword>
<dbReference type="AlphaFoldDB" id="A0A3M7T9L1"/>
<comment type="caution">
    <text evidence="1">The sequence shown here is derived from an EMBL/GenBank/DDBJ whole genome shotgun (WGS) entry which is preliminary data.</text>
</comment>
<protein>
    <submittedName>
        <fullName evidence="1">Uncharacterized protein</fullName>
    </submittedName>
</protein>
<sequence>MQLEAFAVVVPETAVVPETGVVAEGTGVVSVTKGGMDPGFAQRVFGAHVATLACTYIIRTTNSASNIFNIGFIATC</sequence>